<feature type="domain" description="Cytochrome c" evidence="8">
    <location>
        <begin position="30"/>
        <end position="113"/>
    </location>
</feature>
<dbReference type="InterPro" id="IPR050597">
    <property type="entry name" value="Cytochrome_c_Oxidase_Subunit"/>
</dbReference>
<dbReference type="PANTHER" id="PTHR33751">
    <property type="entry name" value="CBB3-TYPE CYTOCHROME C OXIDASE SUBUNIT FIXP"/>
    <property type="match status" value="1"/>
</dbReference>
<name>A0A7G9RSI3_9BURK</name>
<dbReference type="InterPro" id="IPR009056">
    <property type="entry name" value="Cyt_c-like_dom"/>
</dbReference>
<evidence type="ECO:0000259" key="8">
    <source>
        <dbReference type="PROSITE" id="PS51007"/>
    </source>
</evidence>
<dbReference type="Gene3D" id="1.10.760.10">
    <property type="entry name" value="Cytochrome c-like domain"/>
    <property type="match status" value="1"/>
</dbReference>
<keyword evidence="2 6" id="KW-0349">Heme</keyword>
<keyword evidence="4" id="KW-0249">Electron transport</keyword>
<keyword evidence="7" id="KW-0732">Signal</keyword>
<dbReference type="PROSITE" id="PS51007">
    <property type="entry name" value="CYTC"/>
    <property type="match status" value="1"/>
</dbReference>
<dbReference type="InterPro" id="IPR008168">
    <property type="entry name" value="Cyt_C_IC"/>
</dbReference>
<evidence type="ECO:0000313" key="10">
    <source>
        <dbReference type="Proteomes" id="UP000515811"/>
    </source>
</evidence>
<dbReference type="Pfam" id="PF00034">
    <property type="entry name" value="Cytochrom_C"/>
    <property type="match status" value="1"/>
</dbReference>
<evidence type="ECO:0000313" key="9">
    <source>
        <dbReference type="EMBL" id="QNN58558.1"/>
    </source>
</evidence>
<keyword evidence="3 6" id="KW-0479">Metal-binding</keyword>
<keyword evidence="1" id="KW-0813">Transport</keyword>
<evidence type="ECO:0000256" key="1">
    <source>
        <dbReference type="ARBA" id="ARBA00022448"/>
    </source>
</evidence>
<evidence type="ECO:0000256" key="5">
    <source>
        <dbReference type="ARBA" id="ARBA00023004"/>
    </source>
</evidence>
<evidence type="ECO:0000256" key="7">
    <source>
        <dbReference type="SAM" id="SignalP"/>
    </source>
</evidence>
<dbReference type="PANTHER" id="PTHR33751:SF9">
    <property type="entry name" value="CYTOCHROME C4"/>
    <property type="match status" value="1"/>
</dbReference>
<gene>
    <name evidence="9" type="ORF">H9K76_06885</name>
</gene>
<reference evidence="9 10" key="1">
    <citation type="submission" date="2020-08" db="EMBL/GenBank/DDBJ databases">
        <title>Genome sequence of Diaphorobacter ruginosibacter DSM 27467T.</title>
        <authorList>
            <person name="Hyun D.-W."/>
            <person name="Bae J.-W."/>
        </authorList>
    </citation>
    <scope>NUCLEOTIDE SEQUENCE [LARGE SCALE GENOMIC DNA]</scope>
    <source>
        <strain evidence="9 10">DSM 27467</strain>
    </source>
</reference>
<dbReference type="Proteomes" id="UP000515811">
    <property type="component" value="Chromosome"/>
</dbReference>
<sequence>MKLIRTLSLGAVGLTVLFGAGASMAQAGNADASRALHVRQLAANCAACHGTDGKAVSGSALAVLAGMPADRMIAALTEAKAGKRPDSTVMHQLAKGLSDEQIKTLADYFAAQKP</sequence>
<proteinExistence type="predicted"/>
<dbReference type="InterPro" id="IPR036909">
    <property type="entry name" value="Cyt_c-like_dom_sf"/>
</dbReference>
<dbReference type="EMBL" id="CP060714">
    <property type="protein sequence ID" value="QNN58558.1"/>
    <property type="molecule type" value="Genomic_DNA"/>
</dbReference>
<evidence type="ECO:0000256" key="2">
    <source>
        <dbReference type="ARBA" id="ARBA00022617"/>
    </source>
</evidence>
<dbReference type="PRINTS" id="PR00605">
    <property type="entry name" value="CYTCHROMECIC"/>
</dbReference>
<dbReference type="GO" id="GO:0005506">
    <property type="term" value="F:iron ion binding"/>
    <property type="evidence" value="ECO:0007669"/>
    <property type="project" value="InterPro"/>
</dbReference>
<dbReference type="RefSeq" id="WP_187599047.1">
    <property type="nucleotide sequence ID" value="NZ_CP060714.1"/>
</dbReference>
<evidence type="ECO:0000256" key="4">
    <source>
        <dbReference type="ARBA" id="ARBA00022982"/>
    </source>
</evidence>
<dbReference type="AlphaFoldDB" id="A0A7G9RSI3"/>
<dbReference type="SUPFAM" id="SSF46626">
    <property type="entry name" value="Cytochrome c"/>
    <property type="match status" value="1"/>
</dbReference>
<organism evidence="9 10">
    <name type="scientific">Diaphorobacter ruginosibacter</name>
    <dbReference type="NCBI Taxonomy" id="1715720"/>
    <lineage>
        <taxon>Bacteria</taxon>
        <taxon>Pseudomonadati</taxon>
        <taxon>Pseudomonadota</taxon>
        <taxon>Betaproteobacteria</taxon>
        <taxon>Burkholderiales</taxon>
        <taxon>Comamonadaceae</taxon>
        <taxon>Diaphorobacter</taxon>
    </lineage>
</organism>
<feature type="chain" id="PRO_5028887169" evidence="7">
    <location>
        <begin position="26"/>
        <end position="114"/>
    </location>
</feature>
<keyword evidence="5 6" id="KW-0408">Iron</keyword>
<protein>
    <submittedName>
        <fullName evidence="9">C-type cytochrome</fullName>
    </submittedName>
</protein>
<evidence type="ECO:0000256" key="6">
    <source>
        <dbReference type="PROSITE-ProRule" id="PRU00433"/>
    </source>
</evidence>
<accession>A0A7G9RSI3</accession>
<dbReference type="GO" id="GO:0009055">
    <property type="term" value="F:electron transfer activity"/>
    <property type="evidence" value="ECO:0007669"/>
    <property type="project" value="InterPro"/>
</dbReference>
<keyword evidence="10" id="KW-1185">Reference proteome</keyword>
<dbReference type="GO" id="GO:0020037">
    <property type="term" value="F:heme binding"/>
    <property type="evidence" value="ECO:0007669"/>
    <property type="project" value="InterPro"/>
</dbReference>
<evidence type="ECO:0000256" key="3">
    <source>
        <dbReference type="ARBA" id="ARBA00022723"/>
    </source>
</evidence>
<dbReference type="KEGG" id="drg:H9K76_06885"/>
<feature type="signal peptide" evidence="7">
    <location>
        <begin position="1"/>
        <end position="25"/>
    </location>
</feature>